<dbReference type="PANTHER" id="PTHR44858">
    <property type="entry name" value="TETRATRICOPEPTIDE REPEAT PROTEIN 6"/>
    <property type="match status" value="1"/>
</dbReference>
<reference evidence="4 5" key="1">
    <citation type="submission" date="2014-11" db="EMBL/GenBank/DDBJ databases">
        <title>Draft Genome Sequence of Vibrio piscirenalis strains CECT 8603T and CECT 8604, two marine Gammaproteobacterium isolated from cultured gilthead sea bream (Sparus aurata).</title>
        <authorList>
            <person name="Arahal D.R."/>
            <person name="Rodrigo-Torres L."/>
            <person name="Lucena T."/>
            <person name="Pujalte M.J."/>
        </authorList>
    </citation>
    <scope>NUCLEOTIDE SEQUENCE [LARGE SCALE GENOMIC DNA]</scope>
    <source>
        <strain evidence="4 5">DCR 1-4-2</strain>
    </source>
</reference>
<dbReference type="PROSITE" id="PS50005">
    <property type="entry name" value="TPR"/>
    <property type="match status" value="1"/>
</dbReference>
<dbReference type="GO" id="GO:0046813">
    <property type="term" value="P:receptor-mediated virion attachment to host cell"/>
    <property type="evidence" value="ECO:0007669"/>
    <property type="project" value="TreeGrafter"/>
</dbReference>
<dbReference type="STRING" id="1461322.OJ16_17205"/>
<dbReference type="SUPFAM" id="SSF48452">
    <property type="entry name" value="TPR-like"/>
    <property type="match status" value="1"/>
</dbReference>
<dbReference type="InterPro" id="IPR050498">
    <property type="entry name" value="Ycf3"/>
</dbReference>
<accession>A0A0C2JIX4</accession>
<dbReference type="Gene3D" id="1.25.40.10">
    <property type="entry name" value="Tetratricopeptide repeat domain"/>
    <property type="match status" value="1"/>
</dbReference>
<dbReference type="RefSeq" id="WP_040992472.1">
    <property type="nucleotide sequence ID" value="NZ_JTKH01000024.1"/>
</dbReference>
<keyword evidence="2 3" id="KW-0802">TPR repeat</keyword>
<feature type="repeat" description="TPR" evidence="3">
    <location>
        <begin position="143"/>
        <end position="176"/>
    </location>
</feature>
<evidence type="ECO:0000313" key="4">
    <source>
        <dbReference type="EMBL" id="KII76524.1"/>
    </source>
</evidence>
<keyword evidence="1" id="KW-0677">Repeat</keyword>
<organism evidence="4 5">
    <name type="scientific">Vibrio renipiscarius</name>
    <dbReference type="NCBI Taxonomy" id="1461322"/>
    <lineage>
        <taxon>Bacteria</taxon>
        <taxon>Pseudomonadati</taxon>
        <taxon>Pseudomonadota</taxon>
        <taxon>Gammaproteobacteria</taxon>
        <taxon>Vibrionales</taxon>
        <taxon>Vibrionaceae</taxon>
        <taxon>Vibrio</taxon>
    </lineage>
</organism>
<dbReference type="Proteomes" id="UP000031672">
    <property type="component" value="Unassembled WGS sequence"/>
</dbReference>
<dbReference type="GO" id="GO:0009279">
    <property type="term" value="C:cell outer membrane"/>
    <property type="evidence" value="ECO:0007669"/>
    <property type="project" value="TreeGrafter"/>
</dbReference>
<protein>
    <submittedName>
        <fullName evidence="4">Uncharacterized protein</fullName>
    </submittedName>
</protein>
<keyword evidence="5" id="KW-1185">Reference proteome</keyword>
<dbReference type="InterPro" id="IPR019734">
    <property type="entry name" value="TPR_rpt"/>
</dbReference>
<evidence type="ECO:0000256" key="2">
    <source>
        <dbReference type="ARBA" id="ARBA00022803"/>
    </source>
</evidence>
<name>A0A0C2JF24_9VIBR</name>
<dbReference type="EMBL" id="JTKH01000024">
    <property type="protein sequence ID" value="KII76524.1"/>
    <property type="molecule type" value="Genomic_DNA"/>
</dbReference>
<gene>
    <name evidence="4" type="ORF">OJ16_17205</name>
</gene>
<dbReference type="Pfam" id="PF13181">
    <property type="entry name" value="TPR_8"/>
    <property type="match status" value="2"/>
</dbReference>
<dbReference type="InterPro" id="IPR011990">
    <property type="entry name" value="TPR-like_helical_dom_sf"/>
</dbReference>
<dbReference type="SMART" id="SM00028">
    <property type="entry name" value="TPR"/>
    <property type="match status" value="4"/>
</dbReference>
<sequence>MISSKWLELYQYLNSQIPSLPLQADVEPKLNDRLMFLSAQFAKKGQEQDKNQLDWLEHESFTLVLSDIFESLSITQEQLQFLFETLMAAQMCQLAMVVTNRYKSLLNIDEFKSKCGLVYQQLGDYEMAKAMLEESISANDQNPMVYCHLGFNYLYLNERELAIEQFERSIEVAPGFIGGYQNLAGLYYQDSKFEQAADFAERAFACDKSLVSTYITAVSSYLALGQNDKADQWINAAFDHDISSIELVRLAGITAHQNGRLEEALNALDHYLLLKPESYDVVNIRARVKADLGCYAELEEDIQQLLIFEPHDEWCLEQLFLCHFHAKRWAEAQLVMVELNKLAAHYKITYREQLNTINKALSLDVVEI</sequence>
<evidence type="ECO:0000313" key="5">
    <source>
        <dbReference type="Proteomes" id="UP000031672"/>
    </source>
</evidence>
<comment type="caution">
    <text evidence="4">The sequence shown here is derived from an EMBL/GenBank/DDBJ whole genome shotgun (WGS) entry which is preliminary data.</text>
</comment>
<accession>A0A0C2JF24</accession>
<evidence type="ECO:0000256" key="3">
    <source>
        <dbReference type="PROSITE-ProRule" id="PRU00339"/>
    </source>
</evidence>
<dbReference type="AlphaFoldDB" id="A0A0C2JF24"/>
<dbReference type="OrthoDB" id="6198593at2"/>
<evidence type="ECO:0000256" key="1">
    <source>
        <dbReference type="ARBA" id="ARBA00022737"/>
    </source>
</evidence>
<proteinExistence type="predicted"/>
<dbReference type="PANTHER" id="PTHR44858:SF1">
    <property type="entry name" value="UDP-N-ACETYLGLUCOSAMINE--PEPTIDE N-ACETYLGLUCOSAMINYLTRANSFERASE SPINDLY-RELATED"/>
    <property type="match status" value="1"/>
</dbReference>